<sequence length="256" mass="28538">MALRRPLMNAPIPNLTHWKERCEMAAAFRWTAHLGMNEAVANHFSLATNPQGTRFLINPNGRHFARITASSLIEIDANDPETMNRPDAPDPTAWGLHGQVHRALPHARCLMHVHSIHATVLASLADSRLPAIDQNSAMFHNRQIVDDHYGGMAFEAEAARCAQLLADPKITTMIMGSHGVLIVGQTPAETFNRLYYFERAAETYIRALQTGRPLRYLSEEIAEKTAQEWDSYAGAADFHMAEIRALLDEQGANYAT</sequence>
<dbReference type="KEGG" id="geh:HYN69_15590"/>
<organism evidence="3 4">
    <name type="scientific">Paragemmobacter aquarius</name>
    <dbReference type="NCBI Taxonomy" id="2169400"/>
    <lineage>
        <taxon>Bacteria</taxon>
        <taxon>Pseudomonadati</taxon>
        <taxon>Pseudomonadota</taxon>
        <taxon>Alphaproteobacteria</taxon>
        <taxon>Rhodobacterales</taxon>
        <taxon>Paracoccaceae</taxon>
        <taxon>Paragemmobacter</taxon>
    </lineage>
</organism>
<dbReference type="SUPFAM" id="SSF53639">
    <property type="entry name" value="AraD/HMP-PK domain-like"/>
    <property type="match status" value="1"/>
</dbReference>
<comment type="similarity">
    <text evidence="1">Belongs to the aldolase class II family.</text>
</comment>
<dbReference type="Proteomes" id="UP000244496">
    <property type="component" value="Chromosome"/>
</dbReference>
<accession>A0A2S0UPJ6</accession>
<feature type="domain" description="Class II aldolase/adducin N-terminal" evidence="2">
    <location>
        <begin position="22"/>
        <end position="205"/>
    </location>
</feature>
<dbReference type="AlphaFoldDB" id="A0A2S0UPJ6"/>
<evidence type="ECO:0000259" key="2">
    <source>
        <dbReference type="SMART" id="SM01007"/>
    </source>
</evidence>
<dbReference type="GO" id="GO:0005856">
    <property type="term" value="C:cytoskeleton"/>
    <property type="evidence" value="ECO:0007669"/>
    <property type="project" value="TreeGrafter"/>
</dbReference>
<dbReference type="Pfam" id="PF00596">
    <property type="entry name" value="Aldolase_II"/>
    <property type="match status" value="1"/>
</dbReference>
<reference evidence="3 4" key="1">
    <citation type="submission" date="2018-04" db="EMBL/GenBank/DDBJ databases">
        <title>Genome sequencing of Gemmobacter.</title>
        <authorList>
            <person name="Yi H."/>
            <person name="Baek M.-G."/>
        </authorList>
    </citation>
    <scope>NUCLEOTIDE SEQUENCE [LARGE SCALE GENOMIC DNA]</scope>
    <source>
        <strain evidence="3 4">HYN0069</strain>
    </source>
</reference>
<dbReference type="InterPro" id="IPR001303">
    <property type="entry name" value="Aldolase_II/adducin_N"/>
</dbReference>
<dbReference type="PANTHER" id="PTHR10672">
    <property type="entry name" value="ADDUCIN"/>
    <property type="match status" value="1"/>
</dbReference>
<dbReference type="InterPro" id="IPR051017">
    <property type="entry name" value="Aldolase-II_Adducin_sf"/>
</dbReference>
<evidence type="ECO:0000313" key="3">
    <source>
        <dbReference type="EMBL" id="AWB49734.1"/>
    </source>
</evidence>
<dbReference type="NCBIfam" id="NF005689">
    <property type="entry name" value="PRK07490.1"/>
    <property type="match status" value="1"/>
</dbReference>
<dbReference type="InterPro" id="IPR036409">
    <property type="entry name" value="Aldolase_II/adducin_N_sf"/>
</dbReference>
<dbReference type="PANTHER" id="PTHR10672:SF21">
    <property type="entry name" value="CLASS II ALDOLASE_ADDUCIN N-TERMINAL DOMAIN-CONTAINING PROTEIN"/>
    <property type="match status" value="1"/>
</dbReference>
<dbReference type="Gene3D" id="3.40.225.10">
    <property type="entry name" value="Class II aldolase/adducin N-terminal domain"/>
    <property type="match status" value="1"/>
</dbReference>
<keyword evidence="4" id="KW-1185">Reference proteome</keyword>
<dbReference type="SMART" id="SM01007">
    <property type="entry name" value="Aldolase_II"/>
    <property type="match status" value="1"/>
</dbReference>
<dbReference type="GO" id="GO:0051015">
    <property type="term" value="F:actin filament binding"/>
    <property type="evidence" value="ECO:0007669"/>
    <property type="project" value="TreeGrafter"/>
</dbReference>
<gene>
    <name evidence="3" type="ORF">HYN69_15590</name>
</gene>
<proteinExistence type="inferred from homology"/>
<evidence type="ECO:0000256" key="1">
    <source>
        <dbReference type="ARBA" id="ARBA00037961"/>
    </source>
</evidence>
<protein>
    <recommendedName>
        <fullName evidence="2">Class II aldolase/adducin N-terminal domain-containing protein</fullName>
    </recommendedName>
</protein>
<name>A0A2S0UPJ6_9RHOB</name>
<dbReference type="EMBL" id="CP028918">
    <property type="protein sequence ID" value="AWB49734.1"/>
    <property type="molecule type" value="Genomic_DNA"/>
</dbReference>
<evidence type="ECO:0000313" key="4">
    <source>
        <dbReference type="Proteomes" id="UP000244496"/>
    </source>
</evidence>
<dbReference type="OrthoDB" id="5291399at2"/>